<gene>
    <name evidence="2" type="ORF">ACFPCY_14990</name>
</gene>
<sequence>MRHKLILATGVVAAAGAVTLASAGTASAKASFDLTANHKTVHRHGAVDFRLAAATDSAHERLTGGRFCLQQQVKKTAKFKTVKCTTLSHWDRKAKAEVYTVAYHFGTQPKGAYAFRGTVQFQHHHKWGKAYATNSVVVRVK</sequence>
<proteinExistence type="predicted"/>
<feature type="signal peptide" evidence="1">
    <location>
        <begin position="1"/>
        <end position="23"/>
    </location>
</feature>
<dbReference type="Proteomes" id="UP001595872">
    <property type="component" value="Unassembled WGS sequence"/>
</dbReference>
<feature type="chain" id="PRO_5046950009" description="Lipoprotein" evidence="1">
    <location>
        <begin position="24"/>
        <end position="141"/>
    </location>
</feature>
<name>A0ABV9TZF5_9ACTN</name>
<accession>A0ABV9TZF5</accession>
<protein>
    <recommendedName>
        <fullName evidence="4">Lipoprotein</fullName>
    </recommendedName>
</protein>
<dbReference type="EMBL" id="JBHSIT010000004">
    <property type="protein sequence ID" value="MFC4908633.1"/>
    <property type="molecule type" value="Genomic_DNA"/>
</dbReference>
<organism evidence="2 3">
    <name type="scientific">Actinomadura gamaensis</name>
    <dbReference type="NCBI Taxonomy" id="1763541"/>
    <lineage>
        <taxon>Bacteria</taxon>
        <taxon>Bacillati</taxon>
        <taxon>Actinomycetota</taxon>
        <taxon>Actinomycetes</taxon>
        <taxon>Streptosporangiales</taxon>
        <taxon>Thermomonosporaceae</taxon>
        <taxon>Actinomadura</taxon>
    </lineage>
</organism>
<keyword evidence="3" id="KW-1185">Reference proteome</keyword>
<evidence type="ECO:0000313" key="2">
    <source>
        <dbReference type="EMBL" id="MFC4908633.1"/>
    </source>
</evidence>
<evidence type="ECO:0008006" key="4">
    <source>
        <dbReference type="Google" id="ProtNLM"/>
    </source>
</evidence>
<reference evidence="3" key="1">
    <citation type="journal article" date="2019" name="Int. J. Syst. Evol. Microbiol.">
        <title>The Global Catalogue of Microorganisms (GCM) 10K type strain sequencing project: providing services to taxonomists for standard genome sequencing and annotation.</title>
        <authorList>
            <consortium name="The Broad Institute Genomics Platform"/>
            <consortium name="The Broad Institute Genome Sequencing Center for Infectious Disease"/>
            <person name="Wu L."/>
            <person name="Ma J."/>
        </authorList>
    </citation>
    <scope>NUCLEOTIDE SEQUENCE [LARGE SCALE GENOMIC DNA]</scope>
    <source>
        <strain evidence="3">KLKA75</strain>
    </source>
</reference>
<comment type="caution">
    <text evidence="2">The sequence shown here is derived from an EMBL/GenBank/DDBJ whole genome shotgun (WGS) entry which is preliminary data.</text>
</comment>
<evidence type="ECO:0000256" key="1">
    <source>
        <dbReference type="SAM" id="SignalP"/>
    </source>
</evidence>
<dbReference type="RefSeq" id="WP_378255464.1">
    <property type="nucleotide sequence ID" value="NZ_JBHSIT010000004.1"/>
</dbReference>
<evidence type="ECO:0000313" key="3">
    <source>
        <dbReference type="Proteomes" id="UP001595872"/>
    </source>
</evidence>
<keyword evidence="1" id="KW-0732">Signal</keyword>